<accession>A0A919XM27</accession>
<keyword evidence="2" id="KW-1185">Reference proteome</keyword>
<dbReference type="EMBL" id="BORQ01000004">
    <property type="protein sequence ID" value="GIO32673.1"/>
    <property type="molecule type" value="Genomic_DNA"/>
</dbReference>
<name>A0A919XM27_9BACL</name>
<sequence length="107" mass="12734">MEFPIRVVVYLRKDYYIMTMLKEKVSASFFAPYNKNDEPYIRIATGDFEELDSEVGRDDALAAYLHSFAHELTHYQQWIHDKPFLEDEAEETARLIVEQYAETREHP</sequence>
<comment type="caution">
    <text evidence="1">The sequence shown here is derived from an EMBL/GenBank/DDBJ whole genome shotgun (WGS) entry which is preliminary data.</text>
</comment>
<reference evidence="1" key="1">
    <citation type="submission" date="2021-03" db="EMBL/GenBank/DDBJ databases">
        <title>Antimicrobial resistance genes in bacteria isolated from Japanese honey, and their potential for conferring macrolide and lincosamide resistance in the American foulbrood pathogen Paenibacillus larvae.</title>
        <authorList>
            <person name="Okamoto M."/>
            <person name="Kumagai M."/>
            <person name="Kanamori H."/>
            <person name="Takamatsu D."/>
        </authorList>
    </citation>
    <scope>NUCLEOTIDE SEQUENCE</scope>
    <source>
        <strain evidence="1">J2TS6</strain>
    </source>
</reference>
<dbReference type="Proteomes" id="UP000679779">
    <property type="component" value="Unassembled WGS sequence"/>
</dbReference>
<gene>
    <name evidence="1" type="ORF">J2TS6_38140</name>
</gene>
<evidence type="ECO:0000313" key="1">
    <source>
        <dbReference type="EMBL" id="GIO32673.1"/>
    </source>
</evidence>
<organism evidence="1 2">
    <name type="scientific">Paenibacillus albilobatus</name>
    <dbReference type="NCBI Taxonomy" id="2716884"/>
    <lineage>
        <taxon>Bacteria</taxon>
        <taxon>Bacillati</taxon>
        <taxon>Bacillota</taxon>
        <taxon>Bacilli</taxon>
        <taxon>Bacillales</taxon>
        <taxon>Paenibacillaceae</taxon>
        <taxon>Paenibacillus</taxon>
    </lineage>
</organism>
<evidence type="ECO:0000313" key="2">
    <source>
        <dbReference type="Proteomes" id="UP000679779"/>
    </source>
</evidence>
<protein>
    <submittedName>
        <fullName evidence="1">Uncharacterized protein</fullName>
    </submittedName>
</protein>
<dbReference type="AlphaFoldDB" id="A0A919XM27"/>
<proteinExistence type="predicted"/>